<dbReference type="PROSITE" id="PS50975">
    <property type="entry name" value="ATP_GRASP"/>
    <property type="match status" value="1"/>
</dbReference>
<evidence type="ECO:0000256" key="1">
    <source>
        <dbReference type="ARBA" id="ARBA00022598"/>
    </source>
</evidence>
<gene>
    <name evidence="6" type="ORF">JK360_28195</name>
</gene>
<feature type="domain" description="ATP-grasp" evidence="5">
    <location>
        <begin position="121"/>
        <end position="315"/>
    </location>
</feature>
<sequence length="426" mass="46228">MSEERVAVAEHLLMIGGAREIPRNCFQAAPGLRISVICRREVESKVWDREDLHRLVILDRETSREEWLSIAQAIHEHDRIDAIVNFTESDADKTAYLAEKLGLRCYSEQTAQWVTDKYLMRARLNETGVDDTLAKRVVGPDGLAKAAGDLGYPVICKPAGGIGSRGISRLASPADVPRAFTWSAEGASGLDAVELIAEPFHQGREFSVECISEGGRHFVAGITQKAIDQDSFVELGHLVPAPLPETEAAALSDTVRRMLDALEIRDGATHTEVILTDGGVRIIETHLRYGGDRIPNMLAAATGIDIQKAWARQAVGHSITAEIEEATRRHLSGERDDFAAIRYRCADRRGVLSAVHGIEDAERMPGVVEVATVAGVGAQIGELTGSLARLAFAWALGATPEEAAERALAAVDSLTFDLEDEPGCRQ</sequence>
<evidence type="ECO:0000259" key="5">
    <source>
        <dbReference type="PROSITE" id="PS50975"/>
    </source>
</evidence>
<dbReference type="PANTHER" id="PTHR43585">
    <property type="entry name" value="FUMIPYRROLE BIOSYNTHESIS PROTEIN C"/>
    <property type="match status" value="1"/>
</dbReference>
<dbReference type="PANTHER" id="PTHR43585:SF2">
    <property type="entry name" value="ATP-GRASP ENZYME FSQD"/>
    <property type="match status" value="1"/>
</dbReference>
<evidence type="ECO:0000313" key="6">
    <source>
        <dbReference type="EMBL" id="MBL1093198.1"/>
    </source>
</evidence>
<organism evidence="6 7">
    <name type="scientific">Streptomyces siderophoricus</name>
    <dbReference type="NCBI Taxonomy" id="2802281"/>
    <lineage>
        <taxon>Bacteria</taxon>
        <taxon>Bacillati</taxon>
        <taxon>Actinomycetota</taxon>
        <taxon>Actinomycetes</taxon>
        <taxon>Kitasatosporales</taxon>
        <taxon>Streptomycetaceae</taxon>
        <taxon>Streptomyces</taxon>
    </lineage>
</organism>
<protein>
    <submittedName>
        <fullName evidence="6">ATP-grasp domain-containing protein</fullName>
    </submittedName>
</protein>
<keyword evidence="3 4" id="KW-0067">ATP-binding</keyword>
<evidence type="ECO:0000256" key="3">
    <source>
        <dbReference type="ARBA" id="ARBA00022840"/>
    </source>
</evidence>
<comment type="caution">
    <text evidence="6">The sequence shown here is derived from an EMBL/GenBank/DDBJ whole genome shotgun (WGS) entry which is preliminary data.</text>
</comment>
<dbReference type="Gene3D" id="3.40.50.20">
    <property type="match status" value="1"/>
</dbReference>
<evidence type="ECO:0000256" key="4">
    <source>
        <dbReference type="PROSITE-ProRule" id="PRU00409"/>
    </source>
</evidence>
<keyword evidence="1" id="KW-0436">Ligase</keyword>
<dbReference type="InterPro" id="IPR011761">
    <property type="entry name" value="ATP-grasp"/>
</dbReference>
<dbReference type="InterPro" id="IPR040570">
    <property type="entry name" value="LAL_C2"/>
</dbReference>
<dbReference type="Gene3D" id="3.30.470.20">
    <property type="entry name" value="ATP-grasp fold, B domain"/>
    <property type="match status" value="1"/>
</dbReference>
<dbReference type="Proteomes" id="UP000629371">
    <property type="component" value="Unassembled WGS sequence"/>
</dbReference>
<dbReference type="Pfam" id="PF18603">
    <property type="entry name" value="LAL_C2"/>
    <property type="match status" value="1"/>
</dbReference>
<dbReference type="SUPFAM" id="SSF56059">
    <property type="entry name" value="Glutathione synthetase ATP-binding domain-like"/>
    <property type="match status" value="1"/>
</dbReference>
<name>A0ABS1MZH1_9ACTN</name>
<keyword evidence="2 4" id="KW-0547">Nucleotide-binding</keyword>
<keyword evidence="7" id="KW-1185">Reference proteome</keyword>
<evidence type="ECO:0000313" key="7">
    <source>
        <dbReference type="Proteomes" id="UP000629371"/>
    </source>
</evidence>
<dbReference type="EMBL" id="JAERRI010000018">
    <property type="protein sequence ID" value="MBL1093198.1"/>
    <property type="molecule type" value="Genomic_DNA"/>
</dbReference>
<proteinExistence type="predicted"/>
<dbReference type="InterPro" id="IPR052032">
    <property type="entry name" value="ATP-dep_AA_Ligase"/>
</dbReference>
<evidence type="ECO:0000256" key="2">
    <source>
        <dbReference type="ARBA" id="ARBA00022741"/>
    </source>
</evidence>
<reference evidence="6 7" key="1">
    <citation type="submission" date="2021-01" db="EMBL/GenBank/DDBJ databases">
        <title>WGS of actinomycetes isolated from Thailand.</title>
        <authorList>
            <person name="Thawai C."/>
        </authorList>
    </citation>
    <scope>NUCLEOTIDE SEQUENCE [LARGE SCALE GENOMIC DNA]</scope>
    <source>
        <strain evidence="6 7">CH9-7</strain>
    </source>
</reference>
<dbReference type="Pfam" id="PF13535">
    <property type="entry name" value="ATP-grasp_4"/>
    <property type="match status" value="1"/>
</dbReference>
<accession>A0ABS1MZH1</accession>
<dbReference type="RefSeq" id="WP_201808784.1">
    <property type="nucleotide sequence ID" value="NZ_JAERRI010000018.1"/>
</dbReference>